<dbReference type="InterPro" id="IPR036890">
    <property type="entry name" value="HATPase_C_sf"/>
</dbReference>
<dbReference type="InterPro" id="IPR003594">
    <property type="entry name" value="HATPase_dom"/>
</dbReference>
<keyword evidence="4" id="KW-1185">Reference proteome</keyword>
<dbReference type="CDD" id="cd16936">
    <property type="entry name" value="HATPase_RsbW-like"/>
    <property type="match status" value="1"/>
</dbReference>
<name>A0A1B2HEB3_9PSEU</name>
<keyword evidence="1" id="KW-0723">Serine/threonine-protein kinase</keyword>
<dbReference type="STRING" id="1586287.BBK82_08225"/>
<dbReference type="GO" id="GO:0004674">
    <property type="term" value="F:protein serine/threonine kinase activity"/>
    <property type="evidence" value="ECO:0007669"/>
    <property type="project" value="UniProtKB-KW"/>
</dbReference>
<keyword evidence="1" id="KW-0808">Transferase</keyword>
<sequence length="145" mass="15743">MNSDAFPDQVHVLELDVEVADLGGVRRWAESTLVGLHPDDLVDVLLVITELVSNVYDHARFPARLQLRKSDMPCVVTVSVEDVSPTAPVLRPPSTDSPRGRGLVIVNQIAKQWGAAQRVIGKSVWALIPCSLTSSKRTQTSHGAV</sequence>
<evidence type="ECO:0000313" key="4">
    <source>
        <dbReference type="Proteomes" id="UP000093053"/>
    </source>
</evidence>
<dbReference type="PANTHER" id="PTHR35526">
    <property type="entry name" value="ANTI-SIGMA-F FACTOR RSBW-RELATED"/>
    <property type="match status" value="1"/>
</dbReference>
<dbReference type="SUPFAM" id="SSF55874">
    <property type="entry name" value="ATPase domain of HSP90 chaperone/DNA topoisomerase II/histidine kinase"/>
    <property type="match status" value="1"/>
</dbReference>
<dbReference type="Gene3D" id="3.30.565.10">
    <property type="entry name" value="Histidine kinase-like ATPase, C-terminal domain"/>
    <property type="match status" value="1"/>
</dbReference>
<evidence type="ECO:0000256" key="1">
    <source>
        <dbReference type="ARBA" id="ARBA00022527"/>
    </source>
</evidence>
<dbReference type="RefSeq" id="WP_065914464.1">
    <property type="nucleotide sequence ID" value="NZ_CP016793.1"/>
</dbReference>
<feature type="domain" description="Histidine kinase/HSP90-like ATPase" evidence="2">
    <location>
        <begin position="18"/>
        <end position="112"/>
    </location>
</feature>
<dbReference type="PANTHER" id="PTHR35526:SF3">
    <property type="entry name" value="ANTI-SIGMA-F FACTOR RSBW"/>
    <property type="match status" value="1"/>
</dbReference>
<dbReference type="InterPro" id="IPR050267">
    <property type="entry name" value="Anti-sigma-factor_SerPK"/>
</dbReference>
<keyword evidence="1" id="KW-0418">Kinase</keyword>
<dbReference type="AlphaFoldDB" id="A0A1B2HEB3"/>
<organism evidence="3 4">
    <name type="scientific">Lentzea guizhouensis</name>
    <dbReference type="NCBI Taxonomy" id="1586287"/>
    <lineage>
        <taxon>Bacteria</taxon>
        <taxon>Bacillati</taxon>
        <taxon>Actinomycetota</taxon>
        <taxon>Actinomycetes</taxon>
        <taxon>Pseudonocardiales</taxon>
        <taxon>Pseudonocardiaceae</taxon>
        <taxon>Lentzea</taxon>
    </lineage>
</organism>
<evidence type="ECO:0000259" key="2">
    <source>
        <dbReference type="Pfam" id="PF13581"/>
    </source>
</evidence>
<dbReference type="EMBL" id="CP016793">
    <property type="protein sequence ID" value="ANZ36057.1"/>
    <property type="molecule type" value="Genomic_DNA"/>
</dbReference>
<dbReference type="OrthoDB" id="3852548at2"/>
<evidence type="ECO:0000313" key="3">
    <source>
        <dbReference type="EMBL" id="ANZ36057.1"/>
    </source>
</evidence>
<reference evidence="3 4" key="1">
    <citation type="submission" date="2016-07" db="EMBL/GenBank/DDBJ databases">
        <title>Complete genome sequence of the Lentzea guizhouensis DHS C013.</title>
        <authorList>
            <person name="Cao C."/>
        </authorList>
    </citation>
    <scope>NUCLEOTIDE SEQUENCE [LARGE SCALE GENOMIC DNA]</scope>
    <source>
        <strain evidence="3 4">DHS C013</strain>
    </source>
</reference>
<dbReference type="Pfam" id="PF13581">
    <property type="entry name" value="HATPase_c_2"/>
    <property type="match status" value="1"/>
</dbReference>
<protein>
    <recommendedName>
        <fullName evidence="2">Histidine kinase/HSP90-like ATPase domain-containing protein</fullName>
    </recommendedName>
</protein>
<dbReference type="Proteomes" id="UP000093053">
    <property type="component" value="Chromosome"/>
</dbReference>
<proteinExistence type="predicted"/>
<dbReference type="KEGG" id="led:BBK82_08225"/>
<accession>A0A1B2HEB3</accession>
<gene>
    <name evidence="3" type="ORF">BBK82_08225</name>
</gene>